<accession>W7XD85</accession>
<evidence type="ECO:0000313" key="2">
    <source>
        <dbReference type="EMBL" id="EWS74588.1"/>
    </source>
</evidence>
<dbReference type="Proteomes" id="UP000009168">
    <property type="component" value="Unassembled WGS sequence"/>
</dbReference>
<keyword evidence="1 2" id="KW-0812">Transmembrane</keyword>
<sequence length="206" mass="24888">MKKIKDNPIISSINQLSNCNIIPINVLQPFQLYFFSFYPISPICSLLFVFSPFISFHRYLILSIYIISILIKHLSCQVLLCVSVSFSNLIQLNNFKQYNKLIFICNYLNFFLFFTYLFYYSYLLQNDKNRKEFTFYQKIKMFIKISIEIIYLTKQKYQLVNQFFSQVRELMGDINYVNDVQKNLNIYKNENTLQIYLFVKLIHFIQ</sequence>
<keyword evidence="1" id="KW-0472">Membrane</keyword>
<keyword evidence="1" id="KW-1133">Transmembrane helix</keyword>
<organism evidence="2 3">
    <name type="scientific">Tetrahymena thermophila (strain SB210)</name>
    <dbReference type="NCBI Taxonomy" id="312017"/>
    <lineage>
        <taxon>Eukaryota</taxon>
        <taxon>Sar</taxon>
        <taxon>Alveolata</taxon>
        <taxon>Ciliophora</taxon>
        <taxon>Intramacronucleata</taxon>
        <taxon>Oligohymenophorea</taxon>
        <taxon>Hymenostomatida</taxon>
        <taxon>Tetrahymenina</taxon>
        <taxon>Tetrahymenidae</taxon>
        <taxon>Tetrahymena</taxon>
    </lineage>
</organism>
<dbReference type="RefSeq" id="XP_012652889.1">
    <property type="nucleotide sequence ID" value="XM_012797435.1"/>
</dbReference>
<dbReference type="EMBL" id="GG662711">
    <property type="protein sequence ID" value="EWS74588.1"/>
    <property type="molecule type" value="Genomic_DNA"/>
</dbReference>
<feature type="transmembrane region" description="Helical" evidence="1">
    <location>
        <begin position="32"/>
        <end position="54"/>
    </location>
</feature>
<evidence type="ECO:0000256" key="1">
    <source>
        <dbReference type="SAM" id="Phobius"/>
    </source>
</evidence>
<evidence type="ECO:0000313" key="3">
    <source>
        <dbReference type="Proteomes" id="UP000009168"/>
    </source>
</evidence>
<keyword evidence="3" id="KW-1185">Reference proteome</keyword>
<feature type="transmembrane region" description="Helical" evidence="1">
    <location>
        <begin position="60"/>
        <end position="89"/>
    </location>
</feature>
<dbReference type="KEGG" id="tet:TTHERM_000675679"/>
<proteinExistence type="predicted"/>
<protein>
    <submittedName>
        <fullName evidence="2">Transmembrane protein, putative</fullName>
    </submittedName>
</protein>
<gene>
    <name evidence="2" type="ORF">TTHERM_000675679</name>
</gene>
<reference evidence="3" key="1">
    <citation type="journal article" date="2006" name="PLoS Biol.">
        <title>Macronuclear genome sequence of the ciliate Tetrahymena thermophila, a model eukaryote.</title>
        <authorList>
            <person name="Eisen J.A."/>
            <person name="Coyne R.S."/>
            <person name="Wu M."/>
            <person name="Wu D."/>
            <person name="Thiagarajan M."/>
            <person name="Wortman J.R."/>
            <person name="Badger J.H."/>
            <person name="Ren Q."/>
            <person name="Amedeo P."/>
            <person name="Jones K.M."/>
            <person name="Tallon L.J."/>
            <person name="Delcher A.L."/>
            <person name="Salzberg S.L."/>
            <person name="Silva J.C."/>
            <person name="Haas B.J."/>
            <person name="Majoros W.H."/>
            <person name="Farzad M."/>
            <person name="Carlton J.M."/>
            <person name="Smith R.K. Jr."/>
            <person name="Garg J."/>
            <person name="Pearlman R.E."/>
            <person name="Karrer K.M."/>
            <person name="Sun L."/>
            <person name="Manning G."/>
            <person name="Elde N.C."/>
            <person name="Turkewitz A.P."/>
            <person name="Asai D.J."/>
            <person name="Wilkes D.E."/>
            <person name="Wang Y."/>
            <person name="Cai H."/>
            <person name="Collins K."/>
            <person name="Stewart B.A."/>
            <person name="Lee S.R."/>
            <person name="Wilamowska K."/>
            <person name="Weinberg Z."/>
            <person name="Ruzzo W.L."/>
            <person name="Wloga D."/>
            <person name="Gaertig J."/>
            <person name="Frankel J."/>
            <person name="Tsao C.-C."/>
            <person name="Gorovsky M.A."/>
            <person name="Keeling P.J."/>
            <person name="Waller R.F."/>
            <person name="Patron N.J."/>
            <person name="Cherry J.M."/>
            <person name="Stover N.A."/>
            <person name="Krieger C.J."/>
            <person name="del Toro C."/>
            <person name="Ryder H.F."/>
            <person name="Williamson S.C."/>
            <person name="Barbeau R.A."/>
            <person name="Hamilton E.P."/>
            <person name="Orias E."/>
        </authorList>
    </citation>
    <scope>NUCLEOTIDE SEQUENCE [LARGE SCALE GENOMIC DNA]</scope>
    <source>
        <strain evidence="3">SB210</strain>
    </source>
</reference>
<dbReference type="AlphaFoldDB" id="W7XD85"/>
<dbReference type="GeneID" id="24440145"/>
<feature type="transmembrane region" description="Helical" evidence="1">
    <location>
        <begin position="101"/>
        <end position="122"/>
    </location>
</feature>
<name>W7XD85_TETTS</name>
<dbReference type="InParanoid" id="W7XD85"/>